<dbReference type="GeneID" id="30020482"/>
<dbReference type="PANTHER" id="PTHR22974">
    <property type="entry name" value="MIXED LINEAGE PROTEIN KINASE"/>
    <property type="match status" value="1"/>
</dbReference>
<keyword evidence="3 6" id="KW-0547">Nucleotide-binding</keyword>
<evidence type="ECO:0000256" key="2">
    <source>
        <dbReference type="ARBA" id="ARBA00022679"/>
    </source>
</evidence>
<keyword evidence="1" id="KW-0723">Serine/threonine-protein kinase</keyword>
<dbReference type="GO" id="GO:0007094">
    <property type="term" value="P:mitotic spindle assembly checkpoint signaling"/>
    <property type="evidence" value="ECO:0007669"/>
    <property type="project" value="TreeGrafter"/>
</dbReference>
<evidence type="ECO:0000256" key="7">
    <source>
        <dbReference type="SAM" id="MobiDB-lite"/>
    </source>
</evidence>
<evidence type="ECO:0000313" key="9">
    <source>
        <dbReference type="EMBL" id="OAA64780.1"/>
    </source>
</evidence>
<dbReference type="RefSeq" id="XP_018704752.1">
    <property type="nucleotide sequence ID" value="XM_018847796.1"/>
</dbReference>
<dbReference type="GO" id="GO:0004712">
    <property type="term" value="F:protein serine/threonine/tyrosine kinase activity"/>
    <property type="evidence" value="ECO:0007669"/>
    <property type="project" value="TreeGrafter"/>
</dbReference>
<comment type="caution">
    <text evidence="9">The sequence shown here is derived from an EMBL/GenBank/DDBJ whole genome shotgun (WGS) entry which is preliminary data.</text>
</comment>
<dbReference type="GO" id="GO:0007059">
    <property type="term" value="P:chromosome segregation"/>
    <property type="evidence" value="ECO:0007669"/>
    <property type="project" value="TreeGrafter"/>
</dbReference>
<evidence type="ECO:0000256" key="5">
    <source>
        <dbReference type="ARBA" id="ARBA00022840"/>
    </source>
</evidence>
<dbReference type="InterPro" id="IPR000719">
    <property type="entry name" value="Prot_kinase_dom"/>
</dbReference>
<dbReference type="InterPro" id="IPR017441">
    <property type="entry name" value="Protein_kinase_ATP_BS"/>
</dbReference>
<dbReference type="STRING" id="1081104.A0A162MP50"/>
<feature type="region of interest" description="Disordered" evidence="7">
    <location>
        <begin position="39"/>
        <end position="110"/>
    </location>
</feature>
<dbReference type="OrthoDB" id="4868213at2759"/>
<organism evidence="9 10">
    <name type="scientific">Cordyceps fumosorosea (strain ARSEF 2679)</name>
    <name type="common">Isaria fumosorosea</name>
    <dbReference type="NCBI Taxonomy" id="1081104"/>
    <lineage>
        <taxon>Eukaryota</taxon>
        <taxon>Fungi</taxon>
        <taxon>Dikarya</taxon>
        <taxon>Ascomycota</taxon>
        <taxon>Pezizomycotina</taxon>
        <taxon>Sordariomycetes</taxon>
        <taxon>Hypocreomycetidae</taxon>
        <taxon>Hypocreales</taxon>
        <taxon>Cordycipitaceae</taxon>
        <taxon>Cordyceps</taxon>
    </lineage>
</organism>
<evidence type="ECO:0000256" key="4">
    <source>
        <dbReference type="ARBA" id="ARBA00022777"/>
    </source>
</evidence>
<dbReference type="AlphaFoldDB" id="A0A162MP50"/>
<dbReference type="GO" id="GO:0033316">
    <property type="term" value="P:meiotic spindle assembly checkpoint signaling"/>
    <property type="evidence" value="ECO:0007669"/>
    <property type="project" value="TreeGrafter"/>
</dbReference>
<evidence type="ECO:0000256" key="1">
    <source>
        <dbReference type="ARBA" id="ARBA00022527"/>
    </source>
</evidence>
<name>A0A162MP50_CORFA</name>
<dbReference type="GO" id="GO:0005524">
    <property type="term" value="F:ATP binding"/>
    <property type="evidence" value="ECO:0007669"/>
    <property type="project" value="UniProtKB-UniRule"/>
</dbReference>
<protein>
    <submittedName>
        <fullName evidence="9">Checkpoint protein kinase</fullName>
    </submittedName>
</protein>
<evidence type="ECO:0000259" key="8">
    <source>
        <dbReference type="PROSITE" id="PS50011"/>
    </source>
</evidence>
<keyword evidence="5 6" id="KW-0067">ATP-binding</keyword>
<evidence type="ECO:0000313" key="10">
    <source>
        <dbReference type="Proteomes" id="UP000076744"/>
    </source>
</evidence>
<dbReference type="Proteomes" id="UP000076744">
    <property type="component" value="Unassembled WGS sequence"/>
</dbReference>
<feature type="binding site" evidence="6">
    <location>
        <position position="269"/>
    </location>
    <ligand>
        <name>ATP</name>
        <dbReference type="ChEBI" id="CHEBI:30616"/>
    </ligand>
</feature>
<proteinExistence type="predicted"/>
<feature type="compositionally biased region" description="Low complexity" evidence="7">
    <location>
        <begin position="194"/>
        <end position="210"/>
    </location>
</feature>
<dbReference type="Gene3D" id="3.30.200.20">
    <property type="entry name" value="Phosphorylase Kinase, domain 1"/>
    <property type="match status" value="1"/>
</dbReference>
<dbReference type="GO" id="GO:0000776">
    <property type="term" value="C:kinetochore"/>
    <property type="evidence" value="ECO:0007669"/>
    <property type="project" value="TreeGrafter"/>
</dbReference>
<dbReference type="SMART" id="SM00220">
    <property type="entry name" value="S_TKc"/>
    <property type="match status" value="1"/>
</dbReference>
<sequence length="588" mass="63788">MTKAAPMEEDWARDSSDDDGDPSMPAFRLHAVTEALLADLDPTATATQEDGRSVDRRRREFGRRRGKLPQEGPAAATGSTPLVGGDSVALGPGFAAMARPPRRPRGRVSLDVQDYLDQREQDEENRGENERPRLELEVEAIPRAHNDGEHNNGMRSLECGGGQQRPAGELGSLNTSIPERPMRRVVISRSRRAGGSPKTSSTPPQSQRPGTVAAVVTTPEKQPVPATTTRHRRIIIRGVSYRILRKLGRGGSGRVYEVMAPDTRTWAFKAIPLAALDDVAKRQIQNEVALLQSLRSTDRVAALHDWCVDEAKNAVHIIMELGQIDLEHVIRDHLEREPRLDPVFVGHYWRETLRCVAALHAHGIVHADIKPANFVSMGGVLKIVDFGVAHGLPDDTAHLYLENPAGTPSYMAPETLRALREQRQQASPTRQRCDRVVRFGTPADVWSLGCVLHLMVYGASPFAHVRGLAARVLAIADDGGVPVEAGGQGLGGVPVPEALRRTVEACLDRDPGRRPTAAGLLAGRADGMVATEAAARSDDDGGSVMGRDRVNVVGRAIGDVLEGMATRPVPRTVLDTWVREALDEVGLS</sequence>
<feature type="compositionally biased region" description="Basic and acidic residues" evidence="7">
    <location>
        <begin position="49"/>
        <end position="58"/>
    </location>
</feature>
<dbReference type="PANTHER" id="PTHR22974:SF21">
    <property type="entry name" value="DUAL SPECIFICITY PROTEIN KINASE TTK"/>
    <property type="match status" value="1"/>
</dbReference>
<dbReference type="Gene3D" id="1.10.510.10">
    <property type="entry name" value="Transferase(Phosphotransferase) domain 1"/>
    <property type="match status" value="1"/>
</dbReference>
<keyword evidence="2" id="KW-0808">Transferase</keyword>
<evidence type="ECO:0000256" key="6">
    <source>
        <dbReference type="PROSITE-ProRule" id="PRU10141"/>
    </source>
</evidence>
<dbReference type="SUPFAM" id="SSF56112">
    <property type="entry name" value="Protein kinase-like (PK-like)"/>
    <property type="match status" value="1"/>
</dbReference>
<keyword evidence="4 9" id="KW-0418">Kinase</keyword>
<feature type="domain" description="Protein kinase" evidence="8">
    <location>
        <begin position="241"/>
        <end position="529"/>
    </location>
</feature>
<dbReference type="InterPro" id="IPR011009">
    <property type="entry name" value="Kinase-like_dom_sf"/>
</dbReference>
<reference evidence="9 10" key="1">
    <citation type="journal article" date="2016" name="Genome Biol. Evol.">
        <title>Divergent and convergent evolution of fungal pathogenicity.</title>
        <authorList>
            <person name="Shang Y."/>
            <person name="Xiao G."/>
            <person name="Zheng P."/>
            <person name="Cen K."/>
            <person name="Zhan S."/>
            <person name="Wang C."/>
        </authorList>
    </citation>
    <scope>NUCLEOTIDE SEQUENCE [LARGE SCALE GENOMIC DNA]</scope>
    <source>
        <strain evidence="9 10">ARSEF 2679</strain>
    </source>
</reference>
<keyword evidence="10" id="KW-1185">Reference proteome</keyword>
<feature type="region of interest" description="Disordered" evidence="7">
    <location>
        <begin position="188"/>
        <end position="210"/>
    </location>
</feature>
<feature type="region of interest" description="Disordered" evidence="7">
    <location>
        <begin position="1"/>
        <end position="26"/>
    </location>
</feature>
<gene>
    <name evidence="9" type="ORF">ISF_04190</name>
</gene>
<accession>A0A162MP50</accession>
<dbReference type="PROSITE" id="PS50011">
    <property type="entry name" value="PROTEIN_KINASE_DOM"/>
    <property type="match status" value="1"/>
</dbReference>
<dbReference type="GO" id="GO:0034501">
    <property type="term" value="P:protein localization to kinetochore"/>
    <property type="evidence" value="ECO:0007669"/>
    <property type="project" value="TreeGrafter"/>
</dbReference>
<dbReference type="GO" id="GO:0004674">
    <property type="term" value="F:protein serine/threonine kinase activity"/>
    <property type="evidence" value="ECO:0007669"/>
    <property type="project" value="UniProtKB-KW"/>
</dbReference>
<evidence type="ECO:0000256" key="3">
    <source>
        <dbReference type="ARBA" id="ARBA00022741"/>
    </source>
</evidence>
<dbReference type="PROSITE" id="PS00107">
    <property type="entry name" value="PROTEIN_KINASE_ATP"/>
    <property type="match status" value="1"/>
</dbReference>
<feature type="region of interest" description="Disordered" evidence="7">
    <location>
        <begin position="117"/>
        <end position="136"/>
    </location>
</feature>
<dbReference type="EMBL" id="AZHB01000009">
    <property type="protein sequence ID" value="OAA64780.1"/>
    <property type="molecule type" value="Genomic_DNA"/>
</dbReference>
<dbReference type="GO" id="GO:0005634">
    <property type="term" value="C:nucleus"/>
    <property type="evidence" value="ECO:0007669"/>
    <property type="project" value="TreeGrafter"/>
</dbReference>
<dbReference type="Pfam" id="PF00069">
    <property type="entry name" value="Pkinase"/>
    <property type="match status" value="1"/>
</dbReference>